<keyword evidence="4" id="KW-0175">Coiled coil</keyword>
<dbReference type="InterPro" id="IPR050679">
    <property type="entry name" value="Bact_HTH_transcr_reg"/>
</dbReference>
<evidence type="ECO:0000256" key="3">
    <source>
        <dbReference type="ARBA" id="ARBA00023163"/>
    </source>
</evidence>
<dbReference type="RefSeq" id="WP_344415559.1">
    <property type="nucleotide sequence ID" value="NZ_BAAAQK010000005.1"/>
</dbReference>
<dbReference type="Proteomes" id="UP001500449">
    <property type="component" value="Unassembled WGS sequence"/>
</dbReference>
<dbReference type="InterPro" id="IPR036388">
    <property type="entry name" value="WH-like_DNA-bd_sf"/>
</dbReference>
<reference evidence="6 7" key="1">
    <citation type="journal article" date="2019" name="Int. J. Syst. Evol. Microbiol.">
        <title>The Global Catalogue of Microorganisms (GCM) 10K type strain sequencing project: providing services to taxonomists for standard genome sequencing and annotation.</title>
        <authorList>
            <consortium name="The Broad Institute Genomics Platform"/>
            <consortium name="The Broad Institute Genome Sequencing Center for Infectious Disease"/>
            <person name="Wu L."/>
            <person name="Ma J."/>
        </authorList>
    </citation>
    <scope>NUCLEOTIDE SEQUENCE [LARGE SCALE GENOMIC DNA]</scope>
    <source>
        <strain evidence="6 7">JCM 16009</strain>
    </source>
</reference>
<name>A0ABN2MY40_9PSEU</name>
<keyword evidence="3" id="KW-0804">Transcription</keyword>
<feature type="domain" description="HTH gntR-type" evidence="5">
    <location>
        <begin position="4"/>
        <end position="72"/>
    </location>
</feature>
<protein>
    <recommendedName>
        <fullName evidence="5">HTH gntR-type domain-containing protein</fullName>
    </recommendedName>
</protein>
<dbReference type="PANTHER" id="PTHR44846">
    <property type="entry name" value="MANNOSYL-D-GLYCERATE TRANSPORT/METABOLISM SYSTEM REPRESSOR MNGR-RELATED"/>
    <property type="match status" value="1"/>
</dbReference>
<dbReference type="SMART" id="SM00345">
    <property type="entry name" value="HTH_GNTR"/>
    <property type="match status" value="1"/>
</dbReference>
<keyword evidence="2" id="KW-0238">DNA-binding</keyword>
<dbReference type="SUPFAM" id="SSF46785">
    <property type="entry name" value="Winged helix' DNA-binding domain"/>
    <property type="match status" value="1"/>
</dbReference>
<keyword evidence="1" id="KW-0805">Transcription regulation</keyword>
<organism evidence="6 7">
    <name type="scientific">Pseudonocardia ailaonensis</name>
    <dbReference type="NCBI Taxonomy" id="367279"/>
    <lineage>
        <taxon>Bacteria</taxon>
        <taxon>Bacillati</taxon>
        <taxon>Actinomycetota</taxon>
        <taxon>Actinomycetes</taxon>
        <taxon>Pseudonocardiales</taxon>
        <taxon>Pseudonocardiaceae</taxon>
        <taxon>Pseudonocardia</taxon>
    </lineage>
</organism>
<dbReference type="Gene3D" id="1.10.10.10">
    <property type="entry name" value="Winged helix-like DNA-binding domain superfamily/Winged helix DNA-binding domain"/>
    <property type="match status" value="1"/>
</dbReference>
<dbReference type="EMBL" id="BAAAQK010000005">
    <property type="protein sequence ID" value="GAA1843877.1"/>
    <property type="molecule type" value="Genomic_DNA"/>
</dbReference>
<evidence type="ECO:0000313" key="6">
    <source>
        <dbReference type="EMBL" id="GAA1843877.1"/>
    </source>
</evidence>
<gene>
    <name evidence="6" type="ORF">GCM10009836_24060</name>
</gene>
<keyword evidence="7" id="KW-1185">Reference proteome</keyword>
<dbReference type="InterPro" id="IPR000524">
    <property type="entry name" value="Tscrpt_reg_HTH_GntR"/>
</dbReference>
<dbReference type="PANTHER" id="PTHR44846:SF17">
    <property type="entry name" value="GNTR-FAMILY TRANSCRIPTIONAL REGULATOR"/>
    <property type="match status" value="1"/>
</dbReference>
<evidence type="ECO:0000256" key="1">
    <source>
        <dbReference type="ARBA" id="ARBA00023015"/>
    </source>
</evidence>
<dbReference type="InterPro" id="IPR036390">
    <property type="entry name" value="WH_DNA-bd_sf"/>
</dbReference>
<evidence type="ECO:0000256" key="4">
    <source>
        <dbReference type="SAM" id="Coils"/>
    </source>
</evidence>
<evidence type="ECO:0000313" key="7">
    <source>
        <dbReference type="Proteomes" id="UP001500449"/>
    </source>
</evidence>
<dbReference type="Pfam" id="PF00392">
    <property type="entry name" value="GntR"/>
    <property type="match status" value="1"/>
</dbReference>
<evidence type="ECO:0000259" key="5">
    <source>
        <dbReference type="PROSITE" id="PS50949"/>
    </source>
</evidence>
<sequence>MARSPKYQQVADDLRAKIASGTYPIGEPLPSTSALMSGYDVSITVARAAIKQLQAEGLAEGQPGKAVYVVGEPGPSQPSAEFSEITRRIEDLREALDSAMTQLDARVSELEKKIRR</sequence>
<accession>A0ABN2MY40</accession>
<comment type="caution">
    <text evidence="6">The sequence shown here is derived from an EMBL/GenBank/DDBJ whole genome shotgun (WGS) entry which is preliminary data.</text>
</comment>
<dbReference type="PROSITE" id="PS50949">
    <property type="entry name" value="HTH_GNTR"/>
    <property type="match status" value="1"/>
</dbReference>
<proteinExistence type="predicted"/>
<dbReference type="CDD" id="cd07377">
    <property type="entry name" value="WHTH_GntR"/>
    <property type="match status" value="1"/>
</dbReference>
<evidence type="ECO:0000256" key="2">
    <source>
        <dbReference type="ARBA" id="ARBA00023125"/>
    </source>
</evidence>
<feature type="coiled-coil region" evidence="4">
    <location>
        <begin position="82"/>
        <end position="113"/>
    </location>
</feature>